<feature type="region of interest" description="Disordered" evidence="1">
    <location>
        <begin position="57"/>
        <end position="78"/>
    </location>
</feature>
<evidence type="ECO:0000256" key="1">
    <source>
        <dbReference type="SAM" id="MobiDB-lite"/>
    </source>
</evidence>
<proteinExistence type="predicted"/>
<evidence type="ECO:0000313" key="3">
    <source>
        <dbReference type="Proteomes" id="UP001607303"/>
    </source>
</evidence>
<accession>A0ABD2CZV3</accession>
<keyword evidence="3" id="KW-1185">Reference proteome</keyword>
<dbReference type="Proteomes" id="UP001607303">
    <property type="component" value="Unassembled WGS sequence"/>
</dbReference>
<organism evidence="2 3">
    <name type="scientific">Vespula maculifrons</name>
    <name type="common">Eastern yellow jacket</name>
    <name type="synonym">Wasp</name>
    <dbReference type="NCBI Taxonomy" id="7453"/>
    <lineage>
        <taxon>Eukaryota</taxon>
        <taxon>Metazoa</taxon>
        <taxon>Ecdysozoa</taxon>
        <taxon>Arthropoda</taxon>
        <taxon>Hexapoda</taxon>
        <taxon>Insecta</taxon>
        <taxon>Pterygota</taxon>
        <taxon>Neoptera</taxon>
        <taxon>Endopterygota</taxon>
        <taxon>Hymenoptera</taxon>
        <taxon>Apocrita</taxon>
        <taxon>Aculeata</taxon>
        <taxon>Vespoidea</taxon>
        <taxon>Vespidae</taxon>
        <taxon>Vespinae</taxon>
        <taxon>Vespula</taxon>
    </lineage>
</organism>
<name>A0ABD2CZV3_VESMC</name>
<dbReference type="EMBL" id="JAYRBN010000009">
    <property type="protein sequence ID" value="KAL2750571.1"/>
    <property type="molecule type" value="Genomic_DNA"/>
</dbReference>
<gene>
    <name evidence="2" type="ORF">V1477_001141</name>
</gene>
<evidence type="ECO:0000313" key="2">
    <source>
        <dbReference type="EMBL" id="KAL2750571.1"/>
    </source>
</evidence>
<feature type="compositionally biased region" description="Basic and acidic residues" evidence="1">
    <location>
        <begin position="57"/>
        <end position="70"/>
    </location>
</feature>
<reference evidence="2 3" key="1">
    <citation type="journal article" date="2024" name="Ann. Entomol. Soc. Am.">
        <title>Genomic analyses of the southern and eastern yellowjacket wasps (Hymenoptera: Vespidae) reveal evolutionary signatures of social life.</title>
        <authorList>
            <person name="Catto M.A."/>
            <person name="Caine P.B."/>
            <person name="Orr S.E."/>
            <person name="Hunt B.G."/>
            <person name="Goodisman M.A.D."/>
        </authorList>
    </citation>
    <scope>NUCLEOTIDE SEQUENCE [LARGE SCALE GENOMIC DNA]</scope>
    <source>
        <strain evidence="2">232</strain>
        <tissue evidence="2">Head and thorax</tissue>
    </source>
</reference>
<protein>
    <submittedName>
        <fullName evidence="2">Uncharacterized protein</fullName>
    </submittedName>
</protein>
<dbReference type="AlphaFoldDB" id="A0ABD2CZV3"/>
<sequence length="107" mass="12421">MTRNLRRRGRSPGRIVNTAGQVVVVVVVVVVDVAGEKRTSTKSQLLPFHFRFGSMEERWKSDEQPNEPRRQNVRNKKYQVGHVDINSIEEEVPLRYRARLRVGPRVT</sequence>
<comment type="caution">
    <text evidence="2">The sequence shown here is derived from an EMBL/GenBank/DDBJ whole genome shotgun (WGS) entry which is preliminary data.</text>
</comment>